<keyword evidence="10" id="KW-1185">Reference proteome</keyword>
<dbReference type="PANTHER" id="PTHR45650:SF8">
    <property type="entry name" value="GDSL ESTERASE_LIPASE"/>
    <property type="match status" value="1"/>
</dbReference>
<keyword evidence="3" id="KW-0964">Secreted</keyword>
<comment type="subcellular location">
    <subcellularLocation>
        <location evidence="1">Secreted</location>
    </subcellularLocation>
</comment>
<evidence type="ECO:0000256" key="1">
    <source>
        <dbReference type="ARBA" id="ARBA00004613"/>
    </source>
</evidence>
<reference evidence="9" key="1">
    <citation type="submission" date="2020-08" db="EMBL/GenBank/DDBJ databases">
        <title>Plant Genome Project.</title>
        <authorList>
            <person name="Zhang R.-G."/>
        </authorList>
    </citation>
    <scope>NUCLEOTIDE SEQUENCE</scope>
    <source>
        <strain evidence="9">WSP0</strain>
        <tissue evidence="9">Leaf</tissue>
    </source>
</reference>
<evidence type="ECO:0000313" key="10">
    <source>
        <dbReference type="Proteomes" id="UP000823749"/>
    </source>
</evidence>
<organism evidence="9 10">
    <name type="scientific">Rhododendron griersonianum</name>
    <dbReference type="NCBI Taxonomy" id="479676"/>
    <lineage>
        <taxon>Eukaryota</taxon>
        <taxon>Viridiplantae</taxon>
        <taxon>Streptophyta</taxon>
        <taxon>Embryophyta</taxon>
        <taxon>Tracheophyta</taxon>
        <taxon>Spermatophyta</taxon>
        <taxon>Magnoliopsida</taxon>
        <taxon>eudicotyledons</taxon>
        <taxon>Gunneridae</taxon>
        <taxon>Pentapetalae</taxon>
        <taxon>asterids</taxon>
        <taxon>Ericales</taxon>
        <taxon>Ericaceae</taxon>
        <taxon>Ericoideae</taxon>
        <taxon>Rhodoreae</taxon>
        <taxon>Rhododendron</taxon>
    </lineage>
</organism>
<evidence type="ECO:0000256" key="4">
    <source>
        <dbReference type="ARBA" id="ARBA00022729"/>
    </source>
</evidence>
<dbReference type="InterPro" id="IPR036514">
    <property type="entry name" value="SGNH_hydro_sf"/>
</dbReference>
<evidence type="ECO:0000256" key="6">
    <source>
        <dbReference type="ARBA" id="ARBA00022963"/>
    </source>
</evidence>
<evidence type="ECO:0000256" key="5">
    <source>
        <dbReference type="ARBA" id="ARBA00022801"/>
    </source>
</evidence>
<dbReference type="GO" id="GO:0005576">
    <property type="term" value="C:extracellular region"/>
    <property type="evidence" value="ECO:0007669"/>
    <property type="project" value="UniProtKB-SubCell"/>
</dbReference>
<feature type="chain" id="PRO_5043820653" description="GDSL esterase/lipase" evidence="8">
    <location>
        <begin position="23"/>
        <end position="94"/>
    </location>
</feature>
<dbReference type="PANTHER" id="PTHR45650">
    <property type="entry name" value="GDSL-LIKE LIPASE/ACYLHYDROLASE-RELATED"/>
    <property type="match status" value="1"/>
</dbReference>
<dbReference type="AlphaFoldDB" id="A0AAV6J9J4"/>
<sequence>MASNTMSFLLTTLFFLFAESQARGLRGVAPALYVFGDSVMDPGNNIFLNTFVKVNFTPYGIDFPGGPTGRFTNGYTIVDFWWGELATGATSQVI</sequence>
<evidence type="ECO:0000256" key="8">
    <source>
        <dbReference type="SAM" id="SignalP"/>
    </source>
</evidence>
<dbReference type="Gene3D" id="3.40.50.1110">
    <property type="entry name" value="SGNH hydrolase"/>
    <property type="match status" value="1"/>
</dbReference>
<accession>A0AAV6J9J4</accession>
<dbReference type="InterPro" id="IPR051238">
    <property type="entry name" value="GDSL_esterase/lipase"/>
</dbReference>
<dbReference type="GO" id="GO:0016787">
    <property type="term" value="F:hydrolase activity"/>
    <property type="evidence" value="ECO:0007669"/>
    <property type="project" value="UniProtKB-KW"/>
</dbReference>
<dbReference type="EMBL" id="JACTNZ010000008">
    <property type="protein sequence ID" value="KAG5536965.1"/>
    <property type="molecule type" value="Genomic_DNA"/>
</dbReference>
<evidence type="ECO:0000313" key="9">
    <source>
        <dbReference type="EMBL" id="KAG5536965.1"/>
    </source>
</evidence>
<evidence type="ECO:0000256" key="3">
    <source>
        <dbReference type="ARBA" id="ARBA00022525"/>
    </source>
</evidence>
<keyword evidence="5" id="KW-0378">Hydrolase</keyword>
<feature type="signal peptide" evidence="8">
    <location>
        <begin position="1"/>
        <end position="22"/>
    </location>
</feature>
<keyword evidence="4 8" id="KW-0732">Signal</keyword>
<comment type="caution">
    <text evidence="9">The sequence shown here is derived from an EMBL/GenBank/DDBJ whole genome shotgun (WGS) entry which is preliminary data.</text>
</comment>
<dbReference type="Proteomes" id="UP000823749">
    <property type="component" value="Chromosome 8"/>
</dbReference>
<keyword evidence="6" id="KW-0442">Lipid degradation</keyword>
<proteinExistence type="inferred from homology"/>
<dbReference type="GO" id="GO:0016042">
    <property type="term" value="P:lipid catabolic process"/>
    <property type="evidence" value="ECO:0007669"/>
    <property type="project" value="UniProtKB-KW"/>
</dbReference>
<evidence type="ECO:0000256" key="7">
    <source>
        <dbReference type="ARBA" id="ARBA00023098"/>
    </source>
</evidence>
<gene>
    <name evidence="9" type="ORF">RHGRI_024409</name>
</gene>
<name>A0AAV6J9J4_9ERIC</name>
<evidence type="ECO:0008006" key="11">
    <source>
        <dbReference type="Google" id="ProtNLM"/>
    </source>
</evidence>
<protein>
    <recommendedName>
        <fullName evidence="11">GDSL esterase/lipase</fullName>
    </recommendedName>
</protein>
<keyword evidence="7" id="KW-0443">Lipid metabolism</keyword>
<evidence type="ECO:0000256" key="2">
    <source>
        <dbReference type="ARBA" id="ARBA00008668"/>
    </source>
</evidence>
<comment type="similarity">
    <text evidence="2">Belongs to the 'GDSL' lipolytic enzyme family.</text>
</comment>